<keyword evidence="3" id="KW-0560">Oxidoreductase</keyword>
<dbReference type="GO" id="GO:0018580">
    <property type="term" value="F:nitronate monooxygenase activity"/>
    <property type="evidence" value="ECO:0007669"/>
    <property type="project" value="InterPro"/>
</dbReference>
<protein>
    <submittedName>
        <fullName evidence="4">Nitronate monooxygenase</fullName>
    </submittedName>
</protein>
<evidence type="ECO:0000313" key="4">
    <source>
        <dbReference type="EMBL" id="MBI2875826.1"/>
    </source>
</evidence>
<dbReference type="InterPro" id="IPR004136">
    <property type="entry name" value="NMO"/>
</dbReference>
<dbReference type="Proteomes" id="UP000769766">
    <property type="component" value="Unassembled WGS sequence"/>
</dbReference>
<keyword evidence="2" id="KW-0288">FMN</keyword>
<dbReference type="Gene3D" id="3.20.20.70">
    <property type="entry name" value="Aldolase class I"/>
    <property type="match status" value="1"/>
</dbReference>
<organism evidence="4 5">
    <name type="scientific">Tectimicrobiota bacterium</name>
    <dbReference type="NCBI Taxonomy" id="2528274"/>
    <lineage>
        <taxon>Bacteria</taxon>
        <taxon>Pseudomonadati</taxon>
        <taxon>Nitrospinota/Tectimicrobiota group</taxon>
        <taxon>Candidatus Tectimicrobiota</taxon>
    </lineage>
</organism>
<gene>
    <name evidence="4" type="ORF">HYY20_02975</name>
</gene>
<evidence type="ECO:0000256" key="1">
    <source>
        <dbReference type="ARBA" id="ARBA00022630"/>
    </source>
</evidence>
<evidence type="ECO:0000313" key="5">
    <source>
        <dbReference type="Proteomes" id="UP000769766"/>
    </source>
</evidence>
<comment type="caution">
    <text evidence="4">The sequence shown here is derived from an EMBL/GenBank/DDBJ whole genome shotgun (WGS) entry which is preliminary data.</text>
</comment>
<sequence>MEWRTRITEMLGIQYPIIQGAYGGFGTSAIAAPVSAAGGLGIITAGALKTPEKLQEDIRRARSMTDKPIGVNLSVGMCPQIDEMREVCIEETIPVVETAVFRADDHGKRLQAAGIKWIHKVATVEHAIVTARQGVDAVVIVGLEGTGFKSVKQVPTMLTLALALKQIQIPVIAAGCIGDGRTFLAALSMGAEAVYIGTAFMATKECPIPDKHKQMLVDIDMNDPKVKDRALVPPKPEEVDRIMKLRGKIPESEWLQKLERVLVKESPDEAPDELDTEEVLRIAPGSLAVGLINRIPTVKEFIDEIITEAEETLKSRKFLAPRS</sequence>
<dbReference type="PANTHER" id="PTHR32332:SF20">
    <property type="entry name" value="2-NITROPROPANE DIOXYGENASE-LIKE PROTEIN"/>
    <property type="match status" value="1"/>
</dbReference>
<proteinExistence type="predicted"/>
<keyword evidence="1" id="KW-0285">Flavoprotein</keyword>
<reference evidence="4" key="1">
    <citation type="submission" date="2020-07" db="EMBL/GenBank/DDBJ databases">
        <title>Huge and variable diversity of episymbiotic CPR bacteria and DPANN archaea in groundwater ecosystems.</title>
        <authorList>
            <person name="He C.Y."/>
            <person name="Keren R."/>
            <person name="Whittaker M."/>
            <person name="Farag I.F."/>
            <person name="Doudna J."/>
            <person name="Cate J.H.D."/>
            <person name="Banfield J.F."/>
        </authorList>
    </citation>
    <scope>NUCLEOTIDE SEQUENCE</scope>
    <source>
        <strain evidence="4">NC_groundwater_672_Ag_B-0.1um_62_36</strain>
    </source>
</reference>
<dbReference type="SUPFAM" id="SSF51412">
    <property type="entry name" value="Inosine monophosphate dehydrogenase (IMPDH)"/>
    <property type="match status" value="1"/>
</dbReference>
<dbReference type="InterPro" id="IPR013785">
    <property type="entry name" value="Aldolase_TIM"/>
</dbReference>
<dbReference type="CDD" id="cd04730">
    <property type="entry name" value="NPD_like"/>
    <property type="match status" value="1"/>
</dbReference>
<name>A0A932CMS5_UNCTE</name>
<evidence type="ECO:0000256" key="3">
    <source>
        <dbReference type="ARBA" id="ARBA00023002"/>
    </source>
</evidence>
<accession>A0A932CMS5</accession>
<dbReference type="PANTHER" id="PTHR32332">
    <property type="entry name" value="2-NITROPROPANE DIOXYGENASE"/>
    <property type="match status" value="1"/>
</dbReference>
<keyword evidence="4" id="KW-0503">Monooxygenase</keyword>
<dbReference type="EMBL" id="JACPRF010000090">
    <property type="protein sequence ID" value="MBI2875826.1"/>
    <property type="molecule type" value="Genomic_DNA"/>
</dbReference>
<dbReference type="Pfam" id="PF03060">
    <property type="entry name" value="NMO"/>
    <property type="match status" value="1"/>
</dbReference>
<evidence type="ECO:0000256" key="2">
    <source>
        <dbReference type="ARBA" id="ARBA00022643"/>
    </source>
</evidence>
<dbReference type="AlphaFoldDB" id="A0A932CMS5"/>